<reference evidence="3" key="1">
    <citation type="submission" date="2021-03" db="EMBL/GenBank/DDBJ databases">
        <authorList>
            <person name="Tagirdzhanova G."/>
        </authorList>
    </citation>
    <scope>NUCLEOTIDE SEQUENCE</scope>
</reference>
<name>A0A8H3FBB2_9LECA</name>
<dbReference type="Pfam" id="PF13391">
    <property type="entry name" value="HNH_2"/>
    <property type="match status" value="1"/>
</dbReference>
<dbReference type="OrthoDB" id="5386595at2759"/>
<evidence type="ECO:0000313" key="4">
    <source>
        <dbReference type="Proteomes" id="UP000664169"/>
    </source>
</evidence>
<protein>
    <recommendedName>
        <fullName evidence="2">HNH nuclease domain-containing protein</fullName>
    </recommendedName>
</protein>
<dbReference type="InterPro" id="IPR003615">
    <property type="entry name" value="HNH_nuc"/>
</dbReference>
<comment type="caution">
    <text evidence="3">The sequence shown here is derived from an EMBL/GenBank/DDBJ whole genome shotgun (WGS) entry which is preliminary data.</text>
</comment>
<proteinExistence type="predicted"/>
<dbReference type="Proteomes" id="UP000664169">
    <property type="component" value="Unassembled WGS sequence"/>
</dbReference>
<organism evidence="3 4">
    <name type="scientific">Gomphillus americanus</name>
    <dbReference type="NCBI Taxonomy" id="1940652"/>
    <lineage>
        <taxon>Eukaryota</taxon>
        <taxon>Fungi</taxon>
        <taxon>Dikarya</taxon>
        <taxon>Ascomycota</taxon>
        <taxon>Pezizomycotina</taxon>
        <taxon>Lecanoromycetes</taxon>
        <taxon>OSLEUM clade</taxon>
        <taxon>Ostropomycetidae</taxon>
        <taxon>Ostropales</taxon>
        <taxon>Graphidaceae</taxon>
        <taxon>Gomphilloideae</taxon>
        <taxon>Gomphillus</taxon>
    </lineage>
</organism>
<keyword evidence="4" id="KW-1185">Reference proteome</keyword>
<evidence type="ECO:0000259" key="2">
    <source>
        <dbReference type="Pfam" id="PF13391"/>
    </source>
</evidence>
<dbReference type="EMBL" id="CAJPDQ010000018">
    <property type="protein sequence ID" value="CAF9922841.1"/>
    <property type="molecule type" value="Genomic_DNA"/>
</dbReference>
<accession>A0A8H3FBB2</accession>
<evidence type="ECO:0000256" key="1">
    <source>
        <dbReference type="SAM" id="MobiDB-lite"/>
    </source>
</evidence>
<gene>
    <name evidence="3" type="ORF">GOMPHAMPRED_002689</name>
</gene>
<feature type="compositionally biased region" description="Acidic residues" evidence="1">
    <location>
        <begin position="400"/>
        <end position="413"/>
    </location>
</feature>
<feature type="region of interest" description="Disordered" evidence="1">
    <location>
        <begin position="395"/>
        <end position="447"/>
    </location>
</feature>
<feature type="compositionally biased region" description="Acidic residues" evidence="1">
    <location>
        <begin position="437"/>
        <end position="447"/>
    </location>
</feature>
<sequence>MEPPSIPRRTSSKSKAATYSRLRIRYRKSKQNLRKISAASNVSNGSGLDSYPVLLKHLREALEYYQACRGKLEKEFSAGKISSDDLINGSRKINDKIDNKCKQIVRLERYRYRVEKAHLIEDAKNMQELLAETVTRYLYKDTTVQKKLNKTAQYQFRRALIHDNSAQHPEANDLVWCAISGGYGSAKEIRAAHIVPSAFSAEIIDYICGVGCGSRLYSSDNGLLLGNHLEEALDKGKIVIVPKDINEDPITTFVVRLVNQSSKNQPIYLFENGNGMRHILSDVDGRELTFLNDNRPKKRFLYFRYLLSMMHNKLNRPLQAGANIDEIRHNYPWPTMGRYLRKAFLLRFAQEVGDADEANVSEILEKLEASGDLEQENRSESIAVMFKVREVVKQGAVKQDEDEDEDEDEEDESVAWVTKDEDENNASFMEDFSQEVMDMDSSDEEEE</sequence>
<dbReference type="AlphaFoldDB" id="A0A8H3FBB2"/>
<feature type="domain" description="HNH nuclease" evidence="2">
    <location>
        <begin position="177"/>
        <end position="241"/>
    </location>
</feature>
<evidence type="ECO:0000313" key="3">
    <source>
        <dbReference type="EMBL" id="CAF9922841.1"/>
    </source>
</evidence>